<evidence type="ECO:0000313" key="3">
    <source>
        <dbReference type="EMBL" id="ATY64782.1"/>
    </source>
</evidence>
<evidence type="ECO:0000313" key="4">
    <source>
        <dbReference type="Proteomes" id="UP000323067"/>
    </source>
</evidence>
<feature type="compositionally biased region" description="Polar residues" evidence="1">
    <location>
        <begin position="29"/>
        <end position="41"/>
    </location>
</feature>
<dbReference type="Proteomes" id="UP000323067">
    <property type="component" value="Chromosome v"/>
</dbReference>
<evidence type="ECO:0000256" key="2">
    <source>
        <dbReference type="SAM" id="SignalP"/>
    </source>
</evidence>
<keyword evidence="2" id="KW-0732">Signal</keyword>
<accession>A0A2H4SNU4</accession>
<dbReference type="VEuPathDB" id="FungiDB:CCM_09340"/>
<name>A0A2H4SNU4_CORMI</name>
<evidence type="ECO:0000256" key="1">
    <source>
        <dbReference type="SAM" id="MobiDB-lite"/>
    </source>
</evidence>
<feature type="region of interest" description="Disordered" evidence="1">
    <location>
        <begin position="22"/>
        <end position="61"/>
    </location>
</feature>
<dbReference type="EMBL" id="CP023325">
    <property type="protein sequence ID" value="ATY64782.1"/>
    <property type="molecule type" value="Genomic_DNA"/>
</dbReference>
<gene>
    <name evidence="3" type="ORF">A9K55_005377</name>
</gene>
<reference evidence="3 4" key="1">
    <citation type="journal article" date="2017" name="BMC Genomics">
        <title>Chromosome level assembly and secondary metabolite potential of the parasitic fungus Cordyceps militaris.</title>
        <authorList>
            <person name="Kramer G.J."/>
            <person name="Nodwell J.R."/>
        </authorList>
    </citation>
    <scope>NUCLEOTIDE SEQUENCE [LARGE SCALE GENOMIC DNA]</scope>
    <source>
        <strain evidence="3 4">ATCC 34164</strain>
    </source>
</reference>
<organism evidence="3 4">
    <name type="scientific">Cordyceps militaris</name>
    <name type="common">Caterpillar fungus</name>
    <name type="synonym">Clavaria militaris</name>
    <dbReference type="NCBI Taxonomy" id="73501"/>
    <lineage>
        <taxon>Eukaryota</taxon>
        <taxon>Fungi</taxon>
        <taxon>Dikarya</taxon>
        <taxon>Ascomycota</taxon>
        <taxon>Pezizomycotina</taxon>
        <taxon>Sordariomycetes</taxon>
        <taxon>Hypocreomycetidae</taxon>
        <taxon>Hypocreales</taxon>
        <taxon>Cordycipitaceae</taxon>
        <taxon>Cordyceps</taxon>
    </lineage>
</organism>
<feature type="signal peptide" evidence="2">
    <location>
        <begin position="1"/>
        <end position="17"/>
    </location>
</feature>
<dbReference type="AlphaFoldDB" id="A0A2H4SNU4"/>
<proteinExistence type="predicted"/>
<dbReference type="VEuPathDB" id="FungiDB:A9K55_005377"/>
<sequence length="206" mass="21111">MKFSVALTTVFIGFTVAGPMAKRDLGDNPNLSTRQVDSNGFATGPGLVSAPAAASPEDEIPSFSGLINPADFGIGPPRKTKRALSDDSNLATRQVDSNGFATGPGLVSAPEVASPEDEIPSFSGLINPADFGIGPPRKTKRALGDDSNLATRQVDSNGFATGPGLVSAPEVASPEDEIPSFSGVINPADFGIGPPRGNHAVRVSRN</sequence>
<feature type="chain" id="PRO_5014142498" evidence="2">
    <location>
        <begin position="18"/>
        <end position="206"/>
    </location>
</feature>
<feature type="region of interest" description="Disordered" evidence="1">
    <location>
        <begin position="153"/>
        <end position="206"/>
    </location>
</feature>
<protein>
    <submittedName>
        <fullName evidence="3">Uncharacterized protein</fullName>
    </submittedName>
</protein>